<evidence type="ECO:0000313" key="1">
    <source>
        <dbReference type="EMBL" id="SDH47240.1"/>
    </source>
</evidence>
<dbReference type="PROSITE" id="PS51257">
    <property type="entry name" value="PROKAR_LIPOPROTEIN"/>
    <property type="match status" value="1"/>
</dbReference>
<dbReference type="OrthoDB" id="9764656at2"/>
<protein>
    <submittedName>
        <fullName evidence="1">Phosphonate transport system substrate-binding protein</fullName>
    </submittedName>
</protein>
<dbReference type="Gene3D" id="3.40.190.10">
    <property type="entry name" value="Periplasmic binding protein-like II"/>
    <property type="match status" value="2"/>
</dbReference>
<proteinExistence type="predicted"/>
<dbReference type="EMBL" id="FNDN01000002">
    <property type="protein sequence ID" value="SDH47240.1"/>
    <property type="molecule type" value="Genomic_DNA"/>
</dbReference>
<sequence length="306" mass="31728">MRTRGPSVLGAFVAASAIVLTGCSFGSSATASGSEDVIRFATLPLTDDPTAETPVDVIAALLEAETEYTVEVTDVPNYSAVIEAIRAGHEDIGIMSGFPSALAVNTGEVDSLIAWSGGDDPVSTCLVLDSSPLRTLTDITPDTTVAFADPASSSGYFMPVHMLYEAGLEMGDDYEVLISGGHDRSFLALRNGQADVACTATIFPSLAGRGDPMFPFEVGETRSLGESIPMPVSTSVLANPGMGDAKRQALVEALPKVFSVENKEALGLYGEGIGVGVDPIIEPDASVFQPYVDIAAVAGVDISDLE</sequence>
<gene>
    <name evidence="1" type="ORF">SAMN05444695_10281</name>
</gene>
<dbReference type="Pfam" id="PF12974">
    <property type="entry name" value="Phosphonate-bd"/>
    <property type="match status" value="1"/>
</dbReference>
<dbReference type="RefSeq" id="WP_072739970.1">
    <property type="nucleotide sequence ID" value="NZ_CP048813.1"/>
</dbReference>
<name>A0A1G8CQQ8_9NOCA</name>
<dbReference type="PANTHER" id="PTHR35841:SF1">
    <property type="entry name" value="PHOSPHONATES-BINDING PERIPLASMIC PROTEIN"/>
    <property type="match status" value="1"/>
</dbReference>
<reference evidence="1 2" key="1">
    <citation type="submission" date="2016-10" db="EMBL/GenBank/DDBJ databases">
        <authorList>
            <person name="de Groot N.N."/>
        </authorList>
    </citation>
    <scope>NUCLEOTIDE SEQUENCE [LARGE SCALE GENOMIC DNA]</scope>
    <source>
        <strain evidence="1 2">DSM 44892</strain>
    </source>
</reference>
<dbReference type="Proteomes" id="UP000183263">
    <property type="component" value="Unassembled WGS sequence"/>
</dbReference>
<dbReference type="AlphaFoldDB" id="A0A1G8CQQ8"/>
<accession>A0A1G8CQQ8</accession>
<organism evidence="1 2">
    <name type="scientific">Rhodococcus triatomae</name>
    <dbReference type="NCBI Taxonomy" id="300028"/>
    <lineage>
        <taxon>Bacteria</taxon>
        <taxon>Bacillati</taxon>
        <taxon>Actinomycetota</taxon>
        <taxon>Actinomycetes</taxon>
        <taxon>Mycobacteriales</taxon>
        <taxon>Nocardiaceae</taxon>
        <taxon>Rhodococcus</taxon>
    </lineage>
</organism>
<dbReference type="SUPFAM" id="SSF53850">
    <property type="entry name" value="Periplasmic binding protein-like II"/>
    <property type="match status" value="1"/>
</dbReference>
<keyword evidence="2" id="KW-1185">Reference proteome</keyword>
<dbReference type="PANTHER" id="PTHR35841">
    <property type="entry name" value="PHOSPHONATES-BINDING PERIPLASMIC PROTEIN"/>
    <property type="match status" value="1"/>
</dbReference>
<evidence type="ECO:0000313" key="2">
    <source>
        <dbReference type="Proteomes" id="UP000183263"/>
    </source>
</evidence>